<dbReference type="Proteomes" id="UP001614394">
    <property type="component" value="Unassembled WGS sequence"/>
</dbReference>
<dbReference type="InterPro" id="IPR044068">
    <property type="entry name" value="CB"/>
</dbReference>
<dbReference type="SUPFAM" id="SSF56349">
    <property type="entry name" value="DNA breaking-rejoining enzymes"/>
    <property type="match status" value="1"/>
</dbReference>
<protein>
    <submittedName>
        <fullName evidence="7">Tyrosine-type recombinase/integrase</fullName>
    </submittedName>
</protein>
<dbReference type="InterPro" id="IPR011010">
    <property type="entry name" value="DNA_brk_join_enz"/>
</dbReference>
<keyword evidence="2 4" id="KW-0238">DNA-binding</keyword>
<name>A0ABW8CCX1_9ACTN</name>
<dbReference type="InterPro" id="IPR010998">
    <property type="entry name" value="Integrase_recombinase_N"/>
</dbReference>
<dbReference type="Pfam" id="PF00589">
    <property type="entry name" value="Phage_integrase"/>
    <property type="match status" value="1"/>
</dbReference>
<evidence type="ECO:0000256" key="1">
    <source>
        <dbReference type="ARBA" id="ARBA00008857"/>
    </source>
</evidence>
<evidence type="ECO:0000259" key="6">
    <source>
        <dbReference type="PROSITE" id="PS51900"/>
    </source>
</evidence>
<evidence type="ECO:0000256" key="4">
    <source>
        <dbReference type="PROSITE-ProRule" id="PRU01248"/>
    </source>
</evidence>
<keyword evidence="8" id="KW-1185">Reference proteome</keyword>
<feature type="domain" description="Core-binding (CB)" evidence="6">
    <location>
        <begin position="67"/>
        <end position="147"/>
    </location>
</feature>
<dbReference type="PROSITE" id="PS51898">
    <property type="entry name" value="TYR_RECOMBINASE"/>
    <property type="match status" value="1"/>
</dbReference>
<dbReference type="InterPro" id="IPR050090">
    <property type="entry name" value="Tyrosine_recombinase_XerCD"/>
</dbReference>
<evidence type="ECO:0000313" key="8">
    <source>
        <dbReference type="Proteomes" id="UP001614394"/>
    </source>
</evidence>
<gene>
    <name evidence="7" type="ORF">ACIGXA_27615</name>
</gene>
<sequence>MAGRKRAFGRVRKLASGRHQARYPGPDGIVRPAPHTFRTKREADDWLADKQTELRRGDWTDPDAGKVAFGGYARTWIAQRGVSRGTAELYATLLRVHLEPALGALPVSNITAADVRAWRTAKLDAGTGASTMAKSYALLRAILGTAVDDQLIRRNPCRIKGASTAPTPERPTATVVEVYAIADAMQPRYRTFVLLAAFSGLRFGELVGLRRRDLDMEGGTLRVRRSVAELRNGKRLIKEPKSAAGKRTVAIPKVIRAELTAHLQVYAEPGADGRVFIGSRKAVPRRNHFGKLWWKACDTAGIKGLHFHDLRHTGNTLAAATGASTKELMTRMGHSTARAALIYQHASAERERLIGDAVSDFVERARKQDRGPDGHAGGTRD</sequence>
<feature type="domain" description="Tyr recombinase" evidence="5">
    <location>
        <begin position="166"/>
        <end position="356"/>
    </location>
</feature>
<organism evidence="7 8">
    <name type="scientific">Streptomyces fildesensis</name>
    <dbReference type="NCBI Taxonomy" id="375757"/>
    <lineage>
        <taxon>Bacteria</taxon>
        <taxon>Bacillati</taxon>
        <taxon>Actinomycetota</taxon>
        <taxon>Actinomycetes</taxon>
        <taxon>Kitasatosporales</taxon>
        <taxon>Streptomycetaceae</taxon>
        <taxon>Streptomyces</taxon>
    </lineage>
</organism>
<dbReference type="CDD" id="cd01189">
    <property type="entry name" value="INT_ICEBs1_C_like"/>
    <property type="match status" value="1"/>
</dbReference>
<dbReference type="InterPro" id="IPR002104">
    <property type="entry name" value="Integrase_catalytic"/>
</dbReference>
<dbReference type="Gene3D" id="1.10.443.10">
    <property type="entry name" value="Intergrase catalytic core"/>
    <property type="match status" value="1"/>
</dbReference>
<comment type="caution">
    <text evidence="7">The sequence shown here is derived from an EMBL/GenBank/DDBJ whole genome shotgun (WGS) entry which is preliminary data.</text>
</comment>
<dbReference type="InterPro" id="IPR013762">
    <property type="entry name" value="Integrase-like_cat_sf"/>
</dbReference>
<dbReference type="PANTHER" id="PTHR30349:SF64">
    <property type="entry name" value="PROPHAGE INTEGRASE INTD-RELATED"/>
    <property type="match status" value="1"/>
</dbReference>
<evidence type="ECO:0000259" key="5">
    <source>
        <dbReference type="PROSITE" id="PS51898"/>
    </source>
</evidence>
<dbReference type="PANTHER" id="PTHR30349">
    <property type="entry name" value="PHAGE INTEGRASE-RELATED"/>
    <property type="match status" value="1"/>
</dbReference>
<dbReference type="Gene3D" id="1.10.150.130">
    <property type="match status" value="1"/>
</dbReference>
<dbReference type="Pfam" id="PF26003">
    <property type="entry name" value="Integrase_N_phage"/>
    <property type="match status" value="1"/>
</dbReference>
<dbReference type="InterPro" id="IPR058717">
    <property type="entry name" value="Phage_L5_Integrase_N"/>
</dbReference>
<dbReference type="RefSeq" id="WP_399654393.1">
    <property type="nucleotide sequence ID" value="NZ_JBITYG010000009.1"/>
</dbReference>
<dbReference type="PROSITE" id="PS51900">
    <property type="entry name" value="CB"/>
    <property type="match status" value="1"/>
</dbReference>
<reference evidence="7 8" key="1">
    <citation type="submission" date="2024-10" db="EMBL/GenBank/DDBJ databases">
        <title>The Natural Products Discovery Center: Release of the First 8490 Sequenced Strains for Exploring Actinobacteria Biosynthetic Diversity.</title>
        <authorList>
            <person name="Kalkreuter E."/>
            <person name="Kautsar S.A."/>
            <person name="Yang D."/>
            <person name="Bader C.D."/>
            <person name="Teijaro C.N."/>
            <person name="Fluegel L."/>
            <person name="Davis C.M."/>
            <person name="Simpson J.R."/>
            <person name="Lauterbach L."/>
            <person name="Steele A.D."/>
            <person name="Gui C."/>
            <person name="Meng S."/>
            <person name="Li G."/>
            <person name="Viehrig K."/>
            <person name="Ye F."/>
            <person name="Su P."/>
            <person name="Kiefer A.F."/>
            <person name="Nichols A."/>
            <person name="Cepeda A.J."/>
            <person name="Yan W."/>
            <person name="Fan B."/>
            <person name="Jiang Y."/>
            <person name="Adhikari A."/>
            <person name="Zheng C.-J."/>
            <person name="Schuster L."/>
            <person name="Cowan T.M."/>
            <person name="Smanski M.J."/>
            <person name="Chevrette M.G."/>
            <person name="De Carvalho L.P.S."/>
            <person name="Shen B."/>
        </authorList>
    </citation>
    <scope>NUCLEOTIDE SEQUENCE [LARGE SCALE GENOMIC DNA]</scope>
    <source>
        <strain evidence="7 8">NPDC053399</strain>
    </source>
</reference>
<evidence type="ECO:0000313" key="7">
    <source>
        <dbReference type="EMBL" id="MFI9104289.1"/>
    </source>
</evidence>
<keyword evidence="3" id="KW-0233">DNA recombination</keyword>
<accession>A0ABW8CCX1</accession>
<comment type="similarity">
    <text evidence="1">Belongs to the 'phage' integrase family.</text>
</comment>
<evidence type="ECO:0000256" key="3">
    <source>
        <dbReference type="ARBA" id="ARBA00023172"/>
    </source>
</evidence>
<evidence type="ECO:0000256" key="2">
    <source>
        <dbReference type="ARBA" id="ARBA00023125"/>
    </source>
</evidence>
<proteinExistence type="inferred from homology"/>
<dbReference type="EMBL" id="JBITYG010000009">
    <property type="protein sequence ID" value="MFI9104289.1"/>
    <property type="molecule type" value="Genomic_DNA"/>
</dbReference>